<feature type="domain" description="Alpha/beta hydrolase" evidence="2">
    <location>
        <begin position="36"/>
        <end position="443"/>
    </location>
</feature>
<feature type="chain" id="PRO_5011776710" description="Alpha/beta hydrolase domain-containing protein" evidence="1">
    <location>
        <begin position="27"/>
        <end position="453"/>
    </location>
</feature>
<proteinExistence type="predicted"/>
<accession>A0A1H3UEW6</accession>
<dbReference type="InterPro" id="IPR045394">
    <property type="entry name" value="Abhydrolase_dom"/>
</dbReference>
<dbReference type="STRING" id="137265.SAMN05421684_7154"/>
<dbReference type="Pfam" id="PF20091">
    <property type="entry name" value="Abhydrolase_10"/>
    <property type="match status" value="1"/>
</dbReference>
<dbReference type="RefSeq" id="WP_204082689.1">
    <property type="nucleotide sequence ID" value="NZ_BOND01000005.1"/>
</dbReference>
<gene>
    <name evidence="3" type="ORF">SAMN05421684_7154</name>
</gene>
<dbReference type="EMBL" id="FNQB01000004">
    <property type="protein sequence ID" value="SDZ61002.1"/>
    <property type="molecule type" value="Genomic_DNA"/>
</dbReference>
<keyword evidence="4" id="KW-1185">Reference proteome</keyword>
<evidence type="ECO:0000313" key="4">
    <source>
        <dbReference type="Proteomes" id="UP000199632"/>
    </source>
</evidence>
<sequence>MTRLWSRAALTAGLLASVLSATPAQAGPAPVARPTVQGPIPGTVPGDRLAANLADTYPFFSTPFDLARHGYVEEEFYLSGVADGWDTLGNQVATDVPYRTRLVVRRPANARAFSGTVLVEWQNVTAGYDLDALWNAEATTRAGHAWVGVSAQRVGVDQLRGWSPTRYGALDVTGAGRFLTDELSYDIFAQAGKAIADPRGVSPLGRLKARTVLAIGASQSASRMTVYYDKVLPQVRPVYAGYGFIVGSAPTRVGPEPVFQVLSETDVRTPVRPADTNQFRRWEVAGGAHSGYNGQVYRAPIQVRDLGAAPVYTCARPPFSQVPVQHVTAAAYAHLERWVRRGTPPPTATPIEFNADGTKARDELGLARGGIRMSQVDVPIALNTGDNAGESFCFLFGTHQPFDDATLDGLYRTHLGYVARVVATDVHNVVAGYLQPADAADNLRVALRSGVGH</sequence>
<evidence type="ECO:0000256" key="1">
    <source>
        <dbReference type="SAM" id="SignalP"/>
    </source>
</evidence>
<reference evidence="4" key="1">
    <citation type="submission" date="2016-10" db="EMBL/GenBank/DDBJ databases">
        <authorList>
            <person name="Varghese N."/>
            <person name="Submissions S."/>
        </authorList>
    </citation>
    <scope>NUCLEOTIDE SEQUENCE [LARGE SCALE GENOMIC DNA]</scope>
    <source>
        <strain evidence="4">DSM 44718</strain>
    </source>
</reference>
<evidence type="ECO:0000313" key="3">
    <source>
        <dbReference type="EMBL" id="SDZ61002.1"/>
    </source>
</evidence>
<protein>
    <recommendedName>
        <fullName evidence="2">Alpha/beta hydrolase domain-containing protein</fullName>
    </recommendedName>
</protein>
<name>A0A1H3UEW6_9ACTN</name>
<evidence type="ECO:0000259" key="2">
    <source>
        <dbReference type="Pfam" id="PF20091"/>
    </source>
</evidence>
<dbReference type="Proteomes" id="UP000199632">
    <property type="component" value="Unassembled WGS sequence"/>
</dbReference>
<keyword evidence="1" id="KW-0732">Signal</keyword>
<organism evidence="3 4">
    <name type="scientific">Asanoa ishikariensis</name>
    <dbReference type="NCBI Taxonomy" id="137265"/>
    <lineage>
        <taxon>Bacteria</taxon>
        <taxon>Bacillati</taxon>
        <taxon>Actinomycetota</taxon>
        <taxon>Actinomycetes</taxon>
        <taxon>Micromonosporales</taxon>
        <taxon>Micromonosporaceae</taxon>
        <taxon>Asanoa</taxon>
    </lineage>
</organism>
<feature type="signal peptide" evidence="1">
    <location>
        <begin position="1"/>
        <end position="26"/>
    </location>
</feature>
<dbReference type="AlphaFoldDB" id="A0A1H3UEW6"/>